<evidence type="ECO:0000259" key="11">
    <source>
        <dbReference type="PROSITE" id="PS51755"/>
    </source>
</evidence>
<dbReference type="SMART" id="SM00448">
    <property type="entry name" value="REC"/>
    <property type="match status" value="1"/>
</dbReference>
<dbReference type="InterPro" id="IPR016032">
    <property type="entry name" value="Sig_transdc_resp-reg_C-effctor"/>
</dbReference>
<reference evidence="12 13" key="1">
    <citation type="submission" date="2019-09" db="EMBL/GenBank/DDBJ databases">
        <authorList>
            <person name="Depoorter E."/>
        </authorList>
    </citation>
    <scope>NUCLEOTIDE SEQUENCE [LARGE SCALE GENOMIC DNA]</scope>
    <source>
        <strain evidence="12">R-71171</strain>
    </source>
</reference>
<dbReference type="AlphaFoldDB" id="A0A6P2WKY6"/>
<dbReference type="GO" id="GO:0042802">
    <property type="term" value="F:identical protein binding"/>
    <property type="evidence" value="ECO:0007669"/>
    <property type="project" value="UniProtKB-ARBA"/>
</dbReference>
<dbReference type="Gene3D" id="6.10.250.690">
    <property type="match status" value="1"/>
</dbReference>
<dbReference type="PANTHER" id="PTHR48111:SF6">
    <property type="entry name" value="TRANSCRIPTIONAL REGULATORY PROTEIN CREB"/>
    <property type="match status" value="1"/>
</dbReference>
<feature type="DNA-binding region" description="OmpR/PhoB-type" evidence="9">
    <location>
        <begin position="140"/>
        <end position="239"/>
    </location>
</feature>
<dbReference type="Gene3D" id="1.10.10.10">
    <property type="entry name" value="Winged helix-like DNA-binding domain superfamily/Winged helix DNA-binding domain"/>
    <property type="match status" value="1"/>
</dbReference>
<dbReference type="PANTHER" id="PTHR48111">
    <property type="entry name" value="REGULATOR OF RPOS"/>
    <property type="match status" value="1"/>
</dbReference>
<evidence type="ECO:0000256" key="9">
    <source>
        <dbReference type="PROSITE-ProRule" id="PRU01091"/>
    </source>
</evidence>
<dbReference type="InterPro" id="IPR039420">
    <property type="entry name" value="WalR-like"/>
</dbReference>
<dbReference type="GO" id="GO:0032993">
    <property type="term" value="C:protein-DNA complex"/>
    <property type="evidence" value="ECO:0007669"/>
    <property type="project" value="TreeGrafter"/>
</dbReference>
<dbReference type="GO" id="GO:0000156">
    <property type="term" value="F:phosphorelay response regulator activity"/>
    <property type="evidence" value="ECO:0007669"/>
    <property type="project" value="TreeGrafter"/>
</dbReference>
<evidence type="ECO:0000256" key="4">
    <source>
        <dbReference type="ARBA" id="ARBA00023012"/>
    </source>
</evidence>
<dbReference type="GO" id="GO:0005829">
    <property type="term" value="C:cytosol"/>
    <property type="evidence" value="ECO:0007669"/>
    <property type="project" value="TreeGrafter"/>
</dbReference>
<evidence type="ECO:0000256" key="6">
    <source>
        <dbReference type="ARBA" id="ARBA00023125"/>
    </source>
</evidence>
<evidence type="ECO:0000313" key="13">
    <source>
        <dbReference type="Proteomes" id="UP000494182"/>
    </source>
</evidence>
<dbReference type="PROSITE" id="PS51755">
    <property type="entry name" value="OMPR_PHOB"/>
    <property type="match status" value="1"/>
</dbReference>
<dbReference type="InterPro" id="IPR001789">
    <property type="entry name" value="Sig_transdc_resp-reg_receiver"/>
</dbReference>
<keyword evidence="6 9" id="KW-0238">DNA-binding</keyword>
<keyword evidence="4" id="KW-0902">Two-component regulatory system</keyword>
<proteinExistence type="predicted"/>
<evidence type="ECO:0000313" key="12">
    <source>
        <dbReference type="EMBL" id="VWC93939.1"/>
    </source>
</evidence>
<protein>
    <submittedName>
        <fullName evidence="12">Two-component system response regulator</fullName>
    </submittedName>
</protein>
<dbReference type="PROSITE" id="PS50110">
    <property type="entry name" value="RESPONSE_REGULATORY"/>
    <property type="match status" value="1"/>
</dbReference>
<dbReference type="InterPro" id="IPR001867">
    <property type="entry name" value="OmpR/PhoB-type_DNA-bd"/>
</dbReference>
<dbReference type="CDD" id="cd00383">
    <property type="entry name" value="trans_reg_C"/>
    <property type="match status" value="1"/>
</dbReference>
<feature type="domain" description="OmpR/PhoB-type" evidence="11">
    <location>
        <begin position="140"/>
        <end position="239"/>
    </location>
</feature>
<dbReference type="FunFam" id="3.40.50.2300:FF:000021">
    <property type="entry name" value="Two-component system response regulator KdpE"/>
    <property type="match status" value="1"/>
</dbReference>
<evidence type="ECO:0000256" key="1">
    <source>
        <dbReference type="ARBA" id="ARBA00004496"/>
    </source>
</evidence>
<name>A0A6P2WKY6_9BURK</name>
<organism evidence="12 13">
    <name type="scientific">Burkholderia contaminans</name>
    <dbReference type="NCBI Taxonomy" id="488447"/>
    <lineage>
        <taxon>Bacteria</taxon>
        <taxon>Pseudomonadati</taxon>
        <taxon>Pseudomonadota</taxon>
        <taxon>Betaproteobacteria</taxon>
        <taxon>Burkholderiales</taxon>
        <taxon>Burkholderiaceae</taxon>
        <taxon>Burkholderia</taxon>
        <taxon>Burkholderia cepacia complex</taxon>
    </lineage>
</organism>
<dbReference type="GO" id="GO:0045893">
    <property type="term" value="P:positive regulation of DNA-templated transcription"/>
    <property type="evidence" value="ECO:0007669"/>
    <property type="project" value="UniProtKB-ARBA"/>
</dbReference>
<dbReference type="GO" id="GO:0000987">
    <property type="term" value="F:cis-regulatory region sequence-specific DNA binding"/>
    <property type="evidence" value="ECO:0007669"/>
    <property type="project" value="UniProtKB-ARBA"/>
</dbReference>
<dbReference type="Pfam" id="PF00072">
    <property type="entry name" value="Response_reg"/>
    <property type="match status" value="1"/>
</dbReference>
<dbReference type="Gene3D" id="3.40.50.2300">
    <property type="match status" value="1"/>
</dbReference>
<evidence type="ECO:0000256" key="3">
    <source>
        <dbReference type="ARBA" id="ARBA00022553"/>
    </source>
</evidence>
<dbReference type="SMART" id="SM00862">
    <property type="entry name" value="Trans_reg_C"/>
    <property type="match status" value="1"/>
</dbReference>
<keyword evidence="3 8" id="KW-0597">Phosphoprotein</keyword>
<keyword evidence="2" id="KW-0963">Cytoplasm</keyword>
<evidence type="ECO:0000256" key="7">
    <source>
        <dbReference type="ARBA" id="ARBA00023163"/>
    </source>
</evidence>
<evidence type="ECO:0000259" key="10">
    <source>
        <dbReference type="PROSITE" id="PS50110"/>
    </source>
</evidence>
<feature type="modified residue" description="4-aspartylphosphate" evidence="8">
    <location>
        <position position="54"/>
    </location>
</feature>
<dbReference type="Proteomes" id="UP000494182">
    <property type="component" value="Unassembled WGS sequence"/>
</dbReference>
<evidence type="ECO:0000256" key="8">
    <source>
        <dbReference type="PROSITE-ProRule" id="PRU00169"/>
    </source>
</evidence>
<evidence type="ECO:0000256" key="2">
    <source>
        <dbReference type="ARBA" id="ARBA00022490"/>
    </source>
</evidence>
<sequence>MHQPTILIVEDEVAIADTIIYALGTDGMQTVHCMLGQAALDHLRDTRVDLVVLDVGLPDLSGFEVCRRLRTFSDVPVIFLTARHDEIDRIVGLEIGADDYVVKPFSPRELAARVRVILRRFYRTAVPESIPTPVVPVPAPAETTAPGFTLDFDGARISWLGHALDLTRYEFGLLALLVRHPGRIYSREQLMDLVWHEAFDSADRTVDTHIKTLRAKLRAIDPERDPIRTHRGMGYSLQP</sequence>
<keyword evidence="5" id="KW-0805">Transcription regulation</keyword>
<feature type="domain" description="Response regulatory" evidence="10">
    <location>
        <begin position="5"/>
        <end position="118"/>
    </location>
</feature>
<dbReference type="InterPro" id="IPR036388">
    <property type="entry name" value="WH-like_DNA-bd_sf"/>
</dbReference>
<keyword evidence="7" id="KW-0804">Transcription</keyword>
<dbReference type="Pfam" id="PF00486">
    <property type="entry name" value="Trans_reg_C"/>
    <property type="match status" value="1"/>
</dbReference>
<dbReference type="NCBIfam" id="NF008296">
    <property type="entry name" value="PRK11083.1"/>
    <property type="match status" value="1"/>
</dbReference>
<evidence type="ECO:0000256" key="5">
    <source>
        <dbReference type="ARBA" id="ARBA00023015"/>
    </source>
</evidence>
<dbReference type="SUPFAM" id="SSF52172">
    <property type="entry name" value="CheY-like"/>
    <property type="match status" value="1"/>
</dbReference>
<dbReference type="SUPFAM" id="SSF46894">
    <property type="entry name" value="C-terminal effector domain of the bipartite response regulators"/>
    <property type="match status" value="1"/>
</dbReference>
<comment type="subcellular location">
    <subcellularLocation>
        <location evidence="1">Cytoplasm</location>
    </subcellularLocation>
</comment>
<dbReference type="InterPro" id="IPR011006">
    <property type="entry name" value="CheY-like_superfamily"/>
</dbReference>
<dbReference type="EMBL" id="CABVQT010000003">
    <property type="protein sequence ID" value="VWC93939.1"/>
    <property type="molecule type" value="Genomic_DNA"/>
</dbReference>
<gene>
    <name evidence="12" type="ORF">BCO71171_01343</name>
</gene>
<dbReference type="RefSeq" id="WP_174972192.1">
    <property type="nucleotide sequence ID" value="NZ_CABVQT010000003.1"/>
</dbReference>
<accession>A0A6P2WKY6</accession>